<evidence type="ECO:0000313" key="2">
    <source>
        <dbReference type="EMBL" id="QGG79076.1"/>
    </source>
</evidence>
<feature type="domain" description="Integrase catalytic" evidence="1">
    <location>
        <begin position="43"/>
        <end position="102"/>
    </location>
</feature>
<dbReference type="Gene3D" id="3.30.420.10">
    <property type="entry name" value="Ribonuclease H-like superfamily/Ribonuclease H"/>
    <property type="match status" value="1"/>
</dbReference>
<dbReference type="KEGG" id="llp:GH975_00290"/>
<dbReference type="SUPFAM" id="SSF53098">
    <property type="entry name" value="Ribonuclease H-like"/>
    <property type="match status" value="1"/>
</dbReference>
<dbReference type="InterPro" id="IPR036397">
    <property type="entry name" value="RNaseH_sf"/>
</dbReference>
<dbReference type="OrthoDB" id="9813126at2"/>
<dbReference type="PANTHER" id="PTHR46889:SF4">
    <property type="entry name" value="TRANSPOSASE INSO FOR INSERTION SEQUENCE ELEMENT IS911B-RELATED"/>
    <property type="match status" value="1"/>
</dbReference>
<sequence length="106" mass="12547">MGPSSVTVAKCSRSLNSHQDSQYASPQFRRMLWRHRTLQIMNPRCNCWDNAPVERRFRSLKTEWIPPLGYKNIEVARQDINNYRFGYHNWKRPHTANYGRAPALAE</sequence>
<reference evidence="2 3" key="1">
    <citation type="submission" date="2019-11" db="EMBL/GenBank/DDBJ databases">
        <authorList>
            <person name="Khan S.A."/>
            <person name="Jeon C.O."/>
            <person name="Chun B.H."/>
        </authorList>
    </citation>
    <scope>NUCLEOTIDE SEQUENCE [LARGE SCALE GENOMIC DNA]</scope>
    <source>
        <strain evidence="2 3">IMCC 1097</strain>
    </source>
</reference>
<dbReference type="Pfam" id="PF13683">
    <property type="entry name" value="rve_3"/>
    <property type="match status" value="1"/>
</dbReference>
<dbReference type="GO" id="GO:0015074">
    <property type="term" value="P:DNA integration"/>
    <property type="evidence" value="ECO:0007669"/>
    <property type="project" value="InterPro"/>
</dbReference>
<dbReference type="AlphaFoldDB" id="A0A5Q2QAK0"/>
<keyword evidence="3" id="KW-1185">Reference proteome</keyword>
<accession>A0A5Q2QAK0</accession>
<dbReference type="Proteomes" id="UP000388235">
    <property type="component" value="Chromosome"/>
</dbReference>
<gene>
    <name evidence="2" type="ORF">GH975_00290</name>
</gene>
<organism evidence="2 3">
    <name type="scientific">Litorivicinus lipolyticus</name>
    <dbReference type="NCBI Taxonomy" id="418701"/>
    <lineage>
        <taxon>Bacteria</taxon>
        <taxon>Pseudomonadati</taxon>
        <taxon>Pseudomonadota</taxon>
        <taxon>Gammaproteobacteria</taxon>
        <taxon>Oceanospirillales</taxon>
        <taxon>Litorivicinaceae</taxon>
        <taxon>Litorivicinus</taxon>
    </lineage>
</organism>
<dbReference type="InterPro" id="IPR001584">
    <property type="entry name" value="Integrase_cat-core"/>
</dbReference>
<protein>
    <submittedName>
        <fullName evidence="2">DDE-type integrase/transposase/recombinase</fullName>
    </submittedName>
</protein>
<dbReference type="PANTHER" id="PTHR46889">
    <property type="entry name" value="TRANSPOSASE INSF FOR INSERTION SEQUENCE IS3B-RELATED"/>
    <property type="match status" value="1"/>
</dbReference>
<name>A0A5Q2QAK0_9GAMM</name>
<dbReference type="GO" id="GO:0003676">
    <property type="term" value="F:nucleic acid binding"/>
    <property type="evidence" value="ECO:0007669"/>
    <property type="project" value="InterPro"/>
</dbReference>
<evidence type="ECO:0000259" key="1">
    <source>
        <dbReference type="Pfam" id="PF13683"/>
    </source>
</evidence>
<proteinExistence type="predicted"/>
<dbReference type="InterPro" id="IPR012337">
    <property type="entry name" value="RNaseH-like_sf"/>
</dbReference>
<evidence type="ECO:0000313" key="3">
    <source>
        <dbReference type="Proteomes" id="UP000388235"/>
    </source>
</evidence>
<dbReference type="EMBL" id="CP045871">
    <property type="protein sequence ID" value="QGG79076.1"/>
    <property type="molecule type" value="Genomic_DNA"/>
</dbReference>
<dbReference type="InterPro" id="IPR050900">
    <property type="entry name" value="Transposase_IS3/IS150/IS904"/>
</dbReference>